<keyword evidence="3" id="KW-1185">Reference proteome</keyword>
<gene>
    <name evidence="2" type="ORF">DDZ15_07795</name>
</gene>
<dbReference type="PROSITE" id="PS51257">
    <property type="entry name" value="PROKAR_LIPOPROTEIN"/>
    <property type="match status" value="1"/>
</dbReference>
<comment type="caution">
    <text evidence="2">The sequence shown here is derived from an EMBL/GenBank/DDBJ whole genome shotgun (WGS) entry which is preliminary data.</text>
</comment>
<dbReference type="RefSeq" id="WP_109646534.1">
    <property type="nucleotide sequence ID" value="NZ_QGGB01000006.1"/>
</dbReference>
<dbReference type="EMBL" id="QGGB01000006">
    <property type="protein sequence ID" value="PWN06421.1"/>
    <property type="molecule type" value="Genomic_DNA"/>
</dbReference>
<sequence length="143" mass="16626">MTRILSIIRGSIIIFLLLLVAAAIQGCSTEPDVLEEEVYGDVLIELTIVNHMDESQLGDRTPAELRDSIFQKYGVTREEFRSAHDYYQRNMQNQMLRIEEYSDRLRAERDSIQEAEKQFRLNLETERIRDSLNTEAADTLVDN</sequence>
<dbReference type="AlphaFoldDB" id="A0A316TS14"/>
<accession>A0A316TS14</accession>
<evidence type="ECO:0000259" key="1">
    <source>
        <dbReference type="Pfam" id="PF14129"/>
    </source>
</evidence>
<dbReference type="Pfam" id="PF14129">
    <property type="entry name" value="DUF4296"/>
    <property type="match status" value="1"/>
</dbReference>
<evidence type="ECO:0000313" key="2">
    <source>
        <dbReference type="EMBL" id="PWN06421.1"/>
    </source>
</evidence>
<dbReference type="Proteomes" id="UP000245533">
    <property type="component" value="Unassembled WGS sequence"/>
</dbReference>
<evidence type="ECO:0000313" key="3">
    <source>
        <dbReference type="Proteomes" id="UP000245533"/>
    </source>
</evidence>
<dbReference type="OrthoDB" id="1525202at2"/>
<feature type="domain" description="DUF4296" evidence="1">
    <location>
        <begin position="33"/>
        <end position="110"/>
    </location>
</feature>
<protein>
    <recommendedName>
        <fullName evidence="1">DUF4296 domain-containing protein</fullName>
    </recommendedName>
</protein>
<name>A0A316TS14_9BACT</name>
<dbReference type="InterPro" id="IPR025381">
    <property type="entry name" value="DUF4296"/>
</dbReference>
<proteinExistence type="predicted"/>
<organism evidence="2 3">
    <name type="scientific">Rhodohalobacter mucosus</name>
    <dbReference type="NCBI Taxonomy" id="2079485"/>
    <lineage>
        <taxon>Bacteria</taxon>
        <taxon>Pseudomonadati</taxon>
        <taxon>Balneolota</taxon>
        <taxon>Balneolia</taxon>
        <taxon>Balneolales</taxon>
        <taxon>Balneolaceae</taxon>
        <taxon>Rhodohalobacter</taxon>
    </lineage>
</organism>
<reference evidence="2 3" key="1">
    <citation type="submission" date="2018-05" db="EMBL/GenBank/DDBJ databases">
        <title>Rhodohalobacter halophilus gen. nov., sp. nov., a moderately halophilic member of the family Balneolaceae.</title>
        <authorList>
            <person name="Liu Z.-W."/>
        </authorList>
    </citation>
    <scope>NUCLEOTIDE SEQUENCE [LARGE SCALE GENOMIC DNA]</scope>
    <source>
        <strain evidence="2 3">8A47</strain>
    </source>
</reference>